<dbReference type="RefSeq" id="WP_013266243.1">
    <property type="nucleotide sequence ID" value="NC_014374.1"/>
</dbReference>
<gene>
    <name evidence="4" type="ordered locus">ASAC_0324</name>
</gene>
<dbReference type="PIRSF" id="PIRSF005644">
    <property type="entry name" value="Hdrgns_mtr_HypE"/>
    <property type="match status" value="1"/>
</dbReference>
<dbReference type="PROSITE" id="PS50106">
    <property type="entry name" value="PDZ"/>
    <property type="match status" value="1"/>
</dbReference>
<sequence>MVDDYSIRLYEGGWTGKLPQEILEQIVLSRVRGLTWASTLMGPAIGEDAALIDLGSCVMAVHSDPITESHFSVGSLAVDVASNDIAVRGVRPQWMLVDVLMPVGSLLSSLSAVVSELSSEARRLGIEIVGGHTEASPGLKHAIVIATVMGCGRHDYIVTTAGAKEGDIVIQVNPTAMEATAIIANDFKDLLLGAGLSESEISEASSLISRASIMNYALPLAERRLVTSMHDITEGGLIGATYEVAKASGHDITIYSDSVVVEDITRKIFTALKMDPLKSMGSGSFIATVRPENKERVLELLRDLGVKSSVIGVVGGSSRTPKLIVKGKGSEQVYSSPPEDEVAKLWSRGREPND</sequence>
<evidence type="ECO:0000259" key="3">
    <source>
        <dbReference type="PROSITE" id="PS50106"/>
    </source>
</evidence>
<dbReference type="KEGG" id="asc:ASAC_0324"/>
<evidence type="ECO:0000256" key="1">
    <source>
        <dbReference type="ARBA" id="ARBA00006243"/>
    </source>
</evidence>
<dbReference type="GO" id="GO:0051604">
    <property type="term" value="P:protein maturation"/>
    <property type="evidence" value="ECO:0007669"/>
    <property type="project" value="TreeGrafter"/>
</dbReference>
<feature type="domain" description="PDZ" evidence="3">
    <location>
        <begin position="112"/>
        <end position="178"/>
    </location>
</feature>
<dbReference type="eggNOG" id="arCOG00636">
    <property type="taxonomic scope" value="Archaea"/>
</dbReference>
<dbReference type="GeneID" id="9498547"/>
<dbReference type="PANTHER" id="PTHR30303">
    <property type="entry name" value="HYDROGENASE ISOENZYMES FORMATION PROTEIN HYPE"/>
    <property type="match status" value="1"/>
</dbReference>
<dbReference type="InterPro" id="IPR036676">
    <property type="entry name" value="PurM-like_C_sf"/>
</dbReference>
<dbReference type="Gene3D" id="3.30.1330.10">
    <property type="entry name" value="PurM-like, N-terminal domain"/>
    <property type="match status" value="1"/>
</dbReference>
<dbReference type="InterPro" id="IPR011854">
    <property type="entry name" value="HypE"/>
</dbReference>
<dbReference type="Pfam" id="PF00586">
    <property type="entry name" value="AIRS"/>
    <property type="match status" value="1"/>
</dbReference>
<dbReference type="STRING" id="666510.ASAC_0324"/>
<dbReference type="Pfam" id="PF02769">
    <property type="entry name" value="AIRS_C"/>
    <property type="match status" value="1"/>
</dbReference>
<dbReference type="EMBL" id="CP001742">
    <property type="protein sequence ID" value="ADL18731.1"/>
    <property type="molecule type" value="Genomic_DNA"/>
</dbReference>
<dbReference type="InterPro" id="IPR001478">
    <property type="entry name" value="PDZ"/>
</dbReference>
<dbReference type="AlphaFoldDB" id="D9Q093"/>
<dbReference type="HOGENOM" id="CLU_041631_0_0_2"/>
<evidence type="ECO:0000313" key="5">
    <source>
        <dbReference type="Proteomes" id="UP000000346"/>
    </source>
</evidence>
<dbReference type="InterPro" id="IPR036921">
    <property type="entry name" value="PurM-like_N_sf"/>
</dbReference>
<organism evidence="4 5">
    <name type="scientific">Acidilobus saccharovorans (strain DSM 16705 / JCM 18335 / VKM B-2471 / 345-15)</name>
    <dbReference type="NCBI Taxonomy" id="666510"/>
    <lineage>
        <taxon>Archaea</taxon>
        <taxon>Thermoproteota</taxon>
        <taxon>Thermoprotei</taxon>
        <taxon>Acidilobales</taxon>
        <taxon>Acidilobaceae</taxon>
        <taxon>Acidilobus</taxon>
    </lineage>
</organism>
<dbReference type="PANTHER" id="PTHR30303:SF4">
    <property type="entry name" value="HYDROGENASE EXPRESSION_FORMATION PROTEIN HYPE"/>
    <property type="match status" value="1"/>
</dbReference>
<protein>
    <submittedName>
        <fullName evidence="4">Putative hydrogenase expression/formation protein HypE</fullName>
    </submittedName>
</protein>
<dbReference type="Proteomes" id="UP000000346">
    <property type="component" value="Chromosome"/>
</dbReference>
<evidence type="ECO:0000256" key="2">
    <source>
        <dbReference type="SAM" id="MobiDB-lite"/>
    </source>
</evidence>
<feature type="region of interest" description="Disordered" evidence="2">
    <location>
        <begin position="326"/>
        <end position="354"/>
    </location>
</feature>
<proteinExistence type="inferred from homology"/>
<dbReference type="InParanoid" id="D9Q093"/>
<dbReference type="InterPro" id="IPR010918">
    <property type="entry name" value="PurM-like_C_dom"/>
</dbReference>
<name>D9Q093_ACIS3</name>
<dbReference type="OrthoDB" id="31494at2157"/>
<accession>D9Q093</accession>
<keyword evidence="5" id="KW-1185">Reference proteome</keyword>
<comment type="similarity">
    <text evidence="1">Belongs to the HypE family.</text>
</comment>
<reference evidence="4 5" key="1">
    <citation type="journal article" date="2010" name="Appl. Environ. Microbiol.">
        <title>The genome sequence of the crenarchaeon Acidilobus saccharovorans supports a new order, Acidilobales, and suggests an important ecological role in terrestrial acidic hot springs.</title>
        <authorList>
            <person name="Mardanov A.V."/>
            <person name="Svetlitchnyi V.A."/>
            <person name="Beletsky A.V."/>
            <person name="Prokofeva M.I."/>
            <person name="Bonch-Osmolovskaya E.A."/>
            <person name="Ravin N.V."/>
            <person name="Skryabin K.G."/>
        </authorList>
    </citation>
    <scope>NUCLEOTIDE SEQUENCE [LARGE SCALE GENOMIC DNA]</scope>
    <source>
        <strain evidence="5">DSM 16705 / JCM 18335 / VKM B-2471 / 345-15</strain>
    </source>
</reference>
<dbReference type="Gene3D" id="3.90.650.10">
    <property type="entry name" value="PurM-like C-terminal domain"/>
    <property type="match status" value="1"/>
</dbReference>
<evidence type="ECO:0000313" key="4">
    <source>
        <dbReference type="EMBL" id="ADL18731.1"/>
    </source>
</evidence>
<dbReference type="SUPFAM" id="SSF56042">
    <property type="entry name" value="PurM C-terminal domain-like"/>
    <property type="match status" value="1"/>
</dbReference>
<dbReference type="InterPro" id="IPR016188">
    <property type="entry name" value="PurM-like_N"/>
</dbReference>
<dbReference type="SUPFAM" id="SSF55326">
    <property type="entry name" value="PurM N-terminal domain-like"/>
    <property type="match status" value="1"/>
</dbReference>